<dbReference type="EMBL" id="EQ974103">
    <property type="protein sequence ID" value="EEF33689.1"/>
    <property type="molecule type" value="Genomic_DNA"/>
</dbReference>
<evidence type="ECO:0000313" key="2">
    <source>
        <dbReference type="EMBL" id="EEF33689.1"/>
    </source>
</evidence>
<name>B9SRT7_RICCO</name>
<evidence type="ECO:0000256" key="1">
    <source>
        <dbReference type="SAM" id="MobiDB-lite"/>
    </source>
</evidence>
<dbReference type="eggNOG" id="ENOG502S390">
    <property type="taxonomic scope" value="Eukaryota"/>
</dbReference>
<sequence length="186" mass="21060">MHNLRRKSGRKPLQPKNSPATPVTVTQIHILKPKQQLVEISVANKENNPIHGTPTKLIIEPLDASLAEELSAIRKKAERLKLEREKTEEMLNERGRMLDLKMKEMEERCEIQKSLEIQVDRLFRLKELQFSSMKISPMRSLREKEHGKNSSQDMKGKGMEESTTGSGLESPCSSSSSVSSQLVAVK</sequence>
<dbReference type="InParanoid" id="B9SRT7"/>
<dbReference type="PANTHER" id="PTHR36790">
    <property type="entry name" value="MYELIN TRANSCRIPTION FACTOR"/>
    <property type="match status" value="1"/>
</dbReference>
<protein>
    <submittedName>
        <fullName evidence="2">Uncharacterized protein</fullName>
    </submittedName>
</protein>
<dbReference type="PANTHER" id="PTHR36790:SF1">
    <property type="entry name" value="MYELIN TRANSCRIPTION FACTOR"/>
    <property type="match status" value="1"/>
</dbReference>
<accession>B9SRT7</accession>
<organism evidence="2 3">
    <name type="scientific">Ricinus communis</name>
    <name type="common">Castor bean</name>
    <dbReference type="NCBI Taxonomy" id="3988"/>
    <lineage>
        <taxon>Eukaryota</taxon>
        <taxon>Viridiplantae</taxon>
        <taxon>Streptophyta</taxon>
        <taxon>Embryophyta</taxon>
        <taxon>Tracheophyta</taxon>
        <taxon>Spermatophyta</taxon>
        <taxon>Magnoliopsida</taxon>
        <taxon>eudicotyledons</taxon>
        <taxon>Gunneridae</taxon>
        <taxon>Pentapetalae</taxon>
        <taxon>rosids</taxon>
        <taxon>fabids</taxon>
        <taxon>Malpighiales</taxon>
        <taxon>Euphorbiaceae</taxon>
        <taxon>Acalyphoideae</taxon>
        <taxon>Acalypheae</taxon>
        <taxon>Ricinus</taxon>
    </lineage>
</organism>
<feature type="compositionally biased region" description="Low complexity" evidence="1">
    <location>
        <begin position="166"/>
        <end position="180"/>
    </location>
</feature>
<feature type="compositionally biased region" description="Basic and acidic residues" evidence="1">
    <location>
        <begin position="140"/>
        <end position="160"/>
    </location>
</feature>
<proteinExistence type="predicted"/>
<dbReference type="Proteomes" id="UP000008311">
    <property type="component" value="Unassembled WGS sequence"/>
</dbReference>
<keyword evidence="3" id="KW-1185">Reference proteome</keyword>
<evidence type="ECO:0000313" key="3">
    <source>
        <dbReference type="Proteomes" id="UP000008311"/>
    </source>
</evidence>
<gene>
    <name evidence="2" type="ORF">RCOM_1058140</name>
</gene>
<feature type="region of interest" description="Disordered" evidence="1">
    <location>
        <begin position="136"/>
        <end position="186"/>
    </location>
</feature>
<feature type="region of interest" description="Disordered" evidence="1">
    <location>
        <begin position="1"/>
        <end position="24"/>
    </location>
</feature>
<dbReference type="AlphaFoldDB" id="B9SRT7"/>
<dbReference type="STRING" id="3988.B9SRT7"/>
<dbReference type="FunCoup" id="B9SRT7">
    <property type="interactions" value="174"/>
</dbReference>
<reference evidence="3" key="1">
    <citation type="journal article" date="2010" name="Nat. Biotechnol.">
        <title>Draft genome sequence of the oilseed species Ricinus communis.</title>
        <authorList>
            <person name="Chan A.P."/>
            <person name="Crabtree J."/>
            <person name="Zhao Q."/>
            <person name="Lorenzi H."/>
            <person name="Orvis J."/>
            <person name="Puiu D."/>
            <person name="Melake-Berhan A."/>
            <person name="Jones K.M."/>
            <person name="Redman J."/>
            <person name="Chen G."/>
            <person name="Cahoon E.B."/>
            <person name="Gedil M."/>
            <person name="Stanke M."/>
            <person name="Haas B.J."/>
            <person name="Wortman J.R."/>
            <person name="Fraser-Liggett C.M."/>
            <person name="Ravel J."/>
            <person name="Rabinowicz P.D."/>
        </authorList>
    </citation>
    <scope>NUCLEOTIDE SEQUENCE [LARGE SCALE GENOMIC DNA]</scope>
    <source>
        <strain evidence="3">cv. Hale</strain>
    </source>
</reference>
<feature type="compositionally biased region" description="Polar residues" evidence="1">
    <location>
        <begin position="15"/>
        <end position="24"/>
    </location>
</feature>
<feature type="compositionally biased region" description="Basic residues" evidence="1">
    <location>
        <begin position="1"/>
        <end position="10"/>
    </location>
</feature>